<evidence type="ECO:0000313" key="3">
    <source>
        <dbReference type="RefSeq" id="XP_006825803.1"/>
    </source>
</evidence>
<dbReference type="Proteomes" id="UP000694865">
    <property type="component" value="Unplaced"/>
</dbReference>
<proteinExistence type="predicted"/>
<feature type="non-terminal residue" evidence="3">
    <location>
        <position position="110"/>
    </location>
</feature>
<dbReference type="GeneID" id="102802297"/>
<gene>
    <name evidence="3" type="primary">LOC102802297</name>
</gene>
<evidence type="ECO:0000256" key="1">
    <source>
        <dbReference type="SAM" id="MobiDB-lite"/>
    </source>
</evidence>
<accession>A0ABM0N0L2</accession>
<keyword evidence="2" id="KW-1185">Reference proteome</keyword>
<feature type="compositionally biased region" description="Acidic residues" evidence="1">
    <location>
        <begin position="84"/>
        <end position="93"/>
    </location>
</feature>
<feature type="compositionally biased region" description="Polar residues" evidence="1">
    <location>
        <begin position="100"/>
        <end position="110"/>
    </location>
</feature>
<evidence type="ECO:0000313" key="2">
    <source>
        <dbReference type="Proteomes" id="UP000694865"/>
    </source>
</evidence>
<feature type="region of interest" description="Disordered" evidence="1">
    <location>
        <begin position="82"/>
        <end position="110"/>
    </location>
</feature>
<dbReference type="RefSeq" id="XP_006825803.1">
    <property type="nucleotide sequence ID" value="XM_006825740.1"/>
</dbReference>
<sequence>MPKKSRRGKGKRKHRQLGVIHQADVTVNDFANCKPEHAKSGRITKATANSLIKEVKKISGPVCEMNSAILDEGDTAWYDKNLSDFEDDEDNGTLDENHNHTVLSLPNQGM</sequence>
<reference evidence="3" key="1">
    <citation type="submission" date="2025-08" db="UniProtKB">
        <authorList>
            <consortium name="RefSeq"/>
        </authorList>
    </citation>
    <scope>IDENTIFICATION</scope>
    <source>
        <tissue evidence="3">Testes</tissue>
    </source>
</reference>
<protein>
    <submittedName>
        <fullName evidence="3">Uncharacterized protein LOC102802297</fullName>
    </submittedName>
</protein>
<organism evidence="2 3">
    <name type="scientific">Saccoglossus kowalevskii</name>
    <name type="common">Acorn worm</name>
    <dbReference type="NCBI Taxonomy" id="10224"/>
    <lineage>
        <taxon>Eukaryota</taxon>
        <taxon>Metazoa</taxon>
        <taxon>Hemichordata</taxon>
        <taxon>Enteropneusta</taxon>
        <taxon>Harrimaniidae</taxon>
        <taxon>Saccoglossus</taxon>
    </lineage>
</organism>
<name>A0ABM0N0L2_SACKO</name>